<accession>A0ABX2TD50</accession>
<evidence type="ECO:0000256" key="1">
    <source>
        <dbReference type="SAM" id="MobiDB-lite"/>
    </source>
</evidence>
<name>A0ABX2TD50_9PROT</name>
<sequence>MPSTGRSHGTKGRRRIEAGVEPGPMGPGRRTALTGRYTGGTGNAAISATLSAAQEQGLLTGDKSAHLSARITPALLDAAKRETGIQSTAQLIEYALASVATPDPTARLMTSRFGVLGRDHDLDL</sequence>
<protein>
    <submittedName>
        <fullName evidence="2">Uncharacterized protein</fullName>
    </submittedName>
</protein>
<organism evidence="2 3">
    <name type="scientific">Azospirillum oleiclasticum</name>
    <dbReference type="NCBI Taxonomy" id="2735135"/>
    <lineage>
        <taxon>Bacteria</taxon>
        <taxon>Pseudomonadati</taxon>
        <taxon>Pseudomonadota</taxon>
        <taxon>Alphaproteobacteria</taxon>
        <taxon>Rhodospirillales</taxon>
        <taxon>Azospirillaceae</taxon>
        <taxon>Azospirillum</taxon>
    </lineage>
</organism>
<proteinExistence type="predicted"/>
<dbReference type="Proteomes" id="UP000584642">
    <property type="component" value="Unassembled WGS sequence"/>
</dbReference>
<comment type="caution">
    <text evidence="2">The sequence shown here is derived from an EMBL/GenBank/DDBJ whole genome shotgun (WGS) entry which is preliminary data.</text>
</comment>
<reference evidence="2 3" key="1">
    <citation type="submission" date="2020-05" db="EMBL/GenBank/DDBJ databases">
        <title>Azospirillum oleiclasticum sp. nov, a nitrogen-fixing and heavy crude oil-emulsifying bacterium isolated from the crude oil of Yumen Oilfield.</title>
        <authorList>
            <person name="Wu D."/>
            <person name="Cai M."/>
            <person name="Zhang X."/>
        </authorList>
    </citation>
    <scope>NUCLEOTIDE SEQUENCE [LARGE SCALE GENOMIC DNA]</scope>
    <source>
        <strain evidence="2 3">ROY-1-1-2</strain>
    </source>
</reference>
<keyword evidence="3" id="KW-1185">Reference proteome</keyword>
<evidence type="ECO:0000313" key="2">
    <source>
        <dbReference type="EMBL" id="NYZ22271.1"/>
    </source>
</evidence>
<evidence type="ECO:0000313" key="3">
    <source>
        <dbReference type="Proteomes" id="UP000584642"/>
    </source>
</evidence>
<dbReference type="RefSeq" id="WP_180284043.1">
    <property type="nucleotide sequence ID" value="NZ_JABFDB010000016.1"/>
</dbReference>
<dbReference type="EMBL" id="JABFDB010000016">
    <property type="protein sequence ID" value="NYZ22271.1"/>
    <property type="molecule type" value="Genomic_DNA"/>
</dbReference>
<gene>
    <name evidence="2" type="ORF">HND93_21370</name>
</gene>
<feature type="region of interest" description="Disordered" evidence="1">
    <location>
        <begin position="1"/>
        <end position="31"/>
    </location>
</feature>